<dbReference type="SUPFAM" id="SSF81296">
    <property type="entry name" value="E set domains"/>
    <property type="match status" value="11"/>
</dbReference>
<feature type="repeat" description="Filamin" evidence="3">
    <location>
        <begin position="185"/>
        <end position="279"/>
    </location>
</feature>
<name>A0A813Z000_9BILA</name>
<accession>A0A813Z000</accession>
<organism evidence="5 7">
    <name type="scientific">Didymodactylos carnosus</name>
    <dbReference type="NCBI Taxonomy" id="1234261"/>
    <lineage>
        <taxon>Eukaryota</taxon>
        <taxon>Metazoa</taxon>
        <taxon>Spiralia</taxon>
        <taxon>Gnathifera</taxon>
        <taxon>Rotifera</taxon>
        <taxon>Eurotatoria</taxon>
        <taxon>Bdelloidea</taxon>
        <taxon>Philodinida</taxon>
        <taxon>Philodinidae</taxon>
        <taxon>Didymodactylos</taxon>
    </lineage>
</organism>
<keyword evidence="2" id="KW-0677">Repeat</keyword>
<protein>
    <submittedName>
        <fullName evidence="5">Uncharacterized protein</fullName>
    </submittedName>
</protein>
<feature type="repeat" description="Filamin" evidence="3">
    <location>
        <begin position="5"/>
        <end position="98"/>
    </location>
</feature>
<dbReference type="InterPro" id="IPR044801">
    <property type="entry name" value="Filamin"/>
</dbReference>
<dbReference type="PANTHER" id="PTHR38537">
    <property type="entry name" value="JITTERBUG, ISOFORM N"/>
    <property type="match status" value="1"/>
</dbReference>
<feature type="repeat" description="Filamin" evidence="3">
    <location>
        <begin position="646"/>
        <end position="725"/>
    </location>
</feature>
<feature type="compositionally biased region" description="Polar residues" evidence="4">
    <location>
        <begin position="1597"/>
        <end position="1608"/>
    </location>
</feature>
<keyword evidence="7" id="KW-1185">Reference proteome</keyword>
<sequence length="1925" mass="215606">FPKECQVFSPDDVTTRGPGLSQAILGTQTWFTIETKNGESSGVQCHVIAPNGDQINPQSRLTNDGLRVDWTPSEVGTYIVHINYLNVPVPGSPFRVKCYDPKKIVVTPPQESSVRKPTRFLIDANRAGEGNLEISVNYAGRNIPNQVNPLGGSRFEVQFVPQEAVMHYCNVKFNGELVTGSPFAVNVMDTNRVMAFGKGLGSVPVNIPTSFSILTQNAGAGELRCSIKGPDEHSVSCTITKVDSISFEVTYVPEFVGEYQIQVFYNETEADGSPYVAHSFDVNKVEILEFPSSAIVGSSTYFTIDATDSGSGNLEIAISRNQHNIPNHVTNEGGARFRVKFTPEESGVHMVIVKFNGIDIHGSPFGCNVLSTDFTLNNFEKASVNKENIFYLTPRKGSHLDEKIEISITSPSGQSIESNIDHLSDGSYATHFTPKEIGDHEIILYNDNKPFITPFICKVYDASKIHVGDLPSALLNKQYKFTVNTTNSGDGELLVDIEQNGHKLLHEQVRVLNDLYQIVFVPTDLNDCSINITFNGENSLGALIISVIKSKDIYVSPIGTGIVGHPVTFTIDIEDGDGLLVVKVTESGHIIPNTIVQQIEQYRYEVTFIPTVARTHDIEILYNNHPISTTPLKCDVFNISKIKVGSMHPGIVGRPFIFSVDTHGAGEGHLEVTITDGVRTLPAELKSIQARKFDIAFLPEIPQQHFVEISFNGIPVDGSPFTVQIDSRANELRKLDELKSDEDEELEEDEESELIIGGQIEGTKINELIWLLCEIPLTDIYEDLDVFVSDPNNVVTKHTRIQDKAGRWKIEFLPEKSGLYQIQAHDSGIDDPSITLASVDILPSTYNRKIEGSNGDIVPVKTEEFDNQLKVHIVLEEPGLYQFSIQENGNENIYDIYCIPDYMEIFQNSGMNDITRMIIDKDKVIEGDINVIVKDPTARTIPAAFYRNNDRDLIIEYVPTRKGIHEVFIRSRNNLIDFCPIRIIAFTSESFFEPSLRVQIKEVLSHIVKKMPDDNDEDFNIVIVDPFDKHILFKQTKNEEGDVKISVTPLKTGRHWLIISNKHRVKRIPIFAFDDDYVAIEISPAQTPTLEDLQPLSNLQSTSINTEPFSSTNYARDLTTISETSEVSSASSSSSNSENISHNLLNETSANGSLSGAFDKIMSDNDKPEIMSPISQKPSSPSLPSIKEKQKFDEPIDKDFVLEITDLVDPILHTTSEFTLKDKDNLSIAIYDAEDNNIAYYSEHYDDGRTQIFYQPLITGPVEIHVLKNNEPVQGSPLIVNAFDPSAVTLMGVRYKTKLNSTYRFFIDPTNAGKGSLKIVVKDTSNRSIPITVLKKSSGQVAVEFVPVSIGLHTVSINFNKHPVPNTPFTVNVIKGLNDDEITSLRNGKQRLIYGDENIEERITYRGHGIVEQYQRLKDGSLRLLLHFDKPEQSDWEKIRGKYSIRLKKLNKILLNETNNHSKASATVLIKRKKDKKKLRESTDIKQNGTIERPDKGKSTTSSRESSERRREQLQPIEQHSGSNKLNHASIQSKSSNEIPERGRSLYPKYQTLAQQTSYSQSPHPRPSTADSRQFSTSTSSQTTQSPSITPSQNQSDTTNPSRISDTLQPRPRSLDVRGYASDYLNTGQIDERRRLPQSDQRLYKSDEDLSQLISPKDKRQNIALPLSSKVEEPQRERITKSEDRRISDPATTNNNRERDSRAHSNNRPKQQQESVKSPSVPPVFDEQVQKLIKLKEKLENGQPIDNAFDPRLYPFKVVLQHPYPVINSEVNLIISLPQVAFVGVSLSGIEIPVRAIRQDEKSFILQLRPLHPGDYLISLRNYTNQHITGSPFSFPVYNTRGVTIEPAQKYMPIQDCKLLCRIEKAGRGNLFVLAFSDDKAPVPVHIQPLSISTSKIILKPSKVGKYLVYAAYRNIPVKGKEQII</sequence>
<feature type="repeat" description="Filamin" evidence="3">
    <location>
        <begin position="378"/>
        <end position="459"/>
    </location>
</feature>
<feature type="repeat" description="Filamin" evidence="3">
    <location>
        <begin position="906"/>
        <end position="985"/>
    </location>
</feature>
<dbReference type="PANTHER" id="PTHR38537:SF8">
    <property type="entry name" value="FILAMIN-A"/>
    <property type="match status" value="1"/>
</dbReference>
<dbReference type="EMBL" id="CAJNOQ010001392">
    <property type="protein sequence ID" value="CAF0891670.1"/>
    <property type="molecule type" value="Genomic_DNA"/>
</dbReference>
<feature type="repeat" description="Filamin" evidence="3">
    <location>
        <begin position="1224"/>
        <end position="1282"/>
    </location>
</feature>
<evidence type="ECO:0000256" key="4">
    <source>
        <dbReference type="SAM" id="MobiDB-lite"/>
    </source>
</evidence>
<feature type="repeat" description="Filamin" evidence="3">
    <location>
        <begin position="470"/>
        <end position="548"/>
    </location>
</feature>
<feature type="repeat" description="Filamin" evidence="3">
    <location>
        <begin position="110"/>
        <end position="187"/>
    </location>
</feature>
<dbReference type="EMBL" id="CAJOBC010001392">
    <property type="protein sequence ID" value="CAF3675837.1"/>
    <property type="molecule type" value="Genomic_DNA"/>
</dbReference>
<dbReference type="PROSITE" id="PS50194">
    <property type="entry name" value="FILAMIN_REPEAT"/>
    <property type="match status" value="12"/>
</dbReference>
<evidence type="ECO:0000256" key="3">
    <source>
        <dbReference type="PROSITE-ProRule" id="PRU00087"/>
    </source>
</evidence>
<evidence type="ECO:0000313" key="6">
    <source>
        <dbReference type="EMBL" id="CAF3675837.1"/>
    </source>
</evidence>
<feature type="repeat" description="Filamin" evidence="3">
    <location>
        <begin position="561"/>
        <end position="636"/>
    </location>
</feature>
<feature type="repeat" description="Filamin" evidence="3">
    <location>
        <begin position="1788"/>
        <end position="1837"/>
    </location>
</feature>
<feature type="compositionally biased region" description="Polar residues" evidence="4">
    <location>
        <begin position="1173"/>
        <end position="1183"/>
    </location>
</feature>
<gene>
    <name evidence="5" type="ORF">GPM918_LOCUS8156</name>
    <name evidence="6" type="ORF">SRO942_LOCUS8156</name>
</gene>
<reference evidence="5" key="1">
    <citation type="submission" date="2021-02" db="EMBL/GenBank/DDBJ databases">
        <authorList>
            <person name="Nowell W R."/>
        </authorList>
    </citation>
    <scope>NUCLEOTIDE SEQUENCE</scope>
</reference>
<feature type="region of interest" description="Disordered" evidence="4">
    <location>
        <begin position="1466"/>
        <end position="1542"/>
    </location>
</feature>
<feature type="compositionally biased region" description="Basic and acidic residues" evidence="4">
    <location>
        <begin position="1630"/>
        <end position="1648"/>
    </location>
</feature>
<dbReference type="Gene3D" id="2.60.40.10">
    <property type="entry name" value="Immunoglobulins"/>
    <property type="match status" value="11"/>
</dbReference>
<feature type="non-terminal residue" evidence="5">
    <location>
        <position position="1"/>
    </location>
</feature>
<evidence type="ECO:0000313" key="7">
    <source>
        <dbReference type="Proteomes" id="UP000663829"/>
    </source>
</evidence>
<evidence type="ECO:0000313" key="5">
    <source>
        <dbReference type="EMBL" id="CAF0891670.1"/>
    </source>
</evidence>
<dbReference type="OrthoDB" id="18740at2759"/>
<dbReference type="InterPro" id="IPR017868">
    <property type="entry name" value="Filamin/ABP280_repeat-like"/>
</dbReference>
<proteinExistence type="inferred from homology"/>
<dbReference type="Pfam" id="PF00630">
    <property type="entry name" value="Filamin"/>
    <property type="match status" value="8"/>
</dbReference>
<feature type="compositionally biased region" description="Polar residues" evidence="4">
    <location>
        <begin position="1516"/>
        <end position="1538"/>
    </location>
</feature>
<dbReference type="GO" id="GO:0030036">
    <property type="term" value="P:actin cytoskeleton organization"/>
    <property type="evidence" value="ECO:0007669"/>
    <property type="project" value="InterPro"/>
</dbReference>
<feature type="repeat" description="Filamin" evidence="3">
    <location>
        <begin position="1280"/>
        <end position="1373"/>
    </location>
</feature>
<comment type="caution">
    <text evidence="5">The sequence shown here is derived from an EMBL/GenBank/DDBJ whole genome shotgun (WGS) entry which is preliminary data.</text>
</comment>
<comment type="similarity">
    <text evidence="1">Belongs to the filamin family.</text>
</comment>
<dbReference type="InterPro" id="IPR001298">
    <property type="entry name" value="Filamin/ABP280_rpt"/>
</dbReference>
<dbReference type="SMART" id="SM00557">
    <property type="entry name" value="IG_FLMN"/>
    <property type="match status" value="8"/>
</dbReference>
<dbReference type="Proteomes" id="UP000681722">
    <property type="component" value="Unassembled WGS sequence"/>
</dbReference>
<evidence type="ECO:0000256" key="2">
    <source>
        <dbReference type="ARBA" id="ARBA00022737"/>
    </source>
</evidence>
<feature type="repeat" description="Filamin" evidence="3">
    <location>
        <begin position="277"/>
        <end position="369"/>
    </location>
</feature>
<dbReference type="Proteomes" id="UP000663829">
    <property type="component" value="Unassembled WGS sequence"/>
</dbReference>
<feature type="region of interest" description="Disordered" evidence="4">
    <location>
        <begin position="1155"/>
        <end position="1186"/>
    </location>
</feature>
<dbReference type="InterPro" id="IPR014756">
    <property type="entry name" value="Ig_E-set"/>
</dbReference>
<dbReference type="GO" id="GO:0051015">
    <property type="term" value="F:actin filament binding"/>
    <property type="evidence" value="ECO:0007669"/>
    <property type="project" value="InterPro"/>
</dbReference>
<feature type="compositionally biased region" description="Low complexity" evidence="4">
    <location>
        <begin position="1572"/>
        <end position="1596"/>
    </location>
</feature>
<feature type="compositionally biased region" description="Basic and acidic residues" evidence="4">
    <location>
        <begin position="1670"/>
        <end position="1688"/>
    </location>
</feature>
<evidence type="ECO:0000256" key="1">
    <source>
        <dbReference type="ARBA" id="ARBA00009238"/>
    </source>
</evidence>
<feature type="compositionally biased region" description="Polar residues" evidence="4">
    <location>
        <begin position="1704"/>
        <end position="1718"/>
    </location>
</feature>
<dbReference type="InterPro" id="IPR013783">
    <property type="entry name" value="Ig-like_fold"/>
</dbReference>
<feature type="region of interest" description="Disordered" evidence="4">
    <location>
        <begin position="1555"/>
        <end position="1722"/>
    </location>
</feature>